<evidence type="ECO:0000256" key="4">
    <source>
        <dbReference type="ARBA" id="ARBA00022840"/>
    </source>
</evidence>
<evidence type="ECO:0000259" key="11">
    <source>
        <dbReference type="PROSITE" id="PS50067"/>
    </source>
</evidence>
<dbReference type="SMART" id="SM00129">
    <property type="entry name" value="KISc"/>
    <property type="match status" value="1"/>
</dbReference>
<dbReference type="PANTHER" id="PTHR47968">
    <property type="entry name" value="CENTROMERE PROTEIN E"/>
    <property type="match status" value="1"/>
</dbReference>
<feature type="domain" description="Kinesin motor" evidence="11">
    <location>
        <begin position="47"/>
        <end position="386"/>
    </location>
</feature>
<reference evidence="13" key="1">
    <citation type="submission" date="2020-01" db="EMBL/GenBank/DDBJ databases">
        <title>Draft genome sequence of the Termite Coptotermes fromosanus.</title>
        <authorList>
            <person name="Itakura S."/>
            <person name="Yosikawa Y."/>
            <person name="Umezawa K."/>
        </authorList>
    </citation>
    <scope>NUCLEOTIDE SEQUENCE [LARGE SCALE GENOMIC DNA]</scope>
</reference>
<comment type="similarity">
    <text evidence="8">Belongs to the TRAFAC class myosin-kinesin ATPase superfamily. Kinesin family. KIN-8 subfamily.</text>
</comment>
<keyword evidence="2" id="KW-0493">Microtubule</keyword>
<organism evidence="12 13">
    <name type="scientific">Coptotermes formosanus</name>
    <name type="common">Formosan subterranean termite</name>
    <dbReference type="NCBI Taxonomy" id="36987"/>
    <lineage>
        <taxon>Eukaryota</taxon>
        <taxon>Metazoa</taxon>
        <taxon>Ecdysozoa</taxon>
        <taxon>Arthropoda</taxon>
        <taxon>Hexapoda</taxon>
        <taxon>Insecta</taxon>
        <taxon>Pterygota</taxon>
        <taxon>Neoptera</taxon>
        <taxon>Polyneoptera</taxon>
        <taxon>Dictyoptera</taxon>
        <taxon>Blattodea</taxon>
        <taxon>Blattoidea</taxon>
        <taxon>Termitoidae</taxon>
        <taxon>Rhinotermitidae</taxon>
        <taxon>Coptotermes</taxon>
    </lineage>
</organism>
<evidence type="ECO:0000256" key="9">
    <source>
        <dbReference type="PROSITE-ProRule" id="PRU00283"/>
    </source>
</evidence>
<dbReference type="InterPro" id="IPR001752">
    <property type="entry name" value="Kinesin_motor_dom"/>
</dbReference>
<dbReference type="CDD" id="cd01370">
    <property type="entry name" value="KISc_KIP3_like"/>
    <property type="match status" value="1"/>
</dbReference>
<evidence type="ECO:0000256" key="6">
    <source>
        <dbReference type="ARBA" id="ARBA00023175"/>
    </source>
</evidence>
<evidence type="ECO:0000256" key="10">
    <source>
        <dbReference type="SAM" id="Coils"/>
    </source>
</evidence>
<dbReference type="GO" id="GO:0005874">
    <property type="term" value="C:microtubule"/>
    <property type="evidence" value="ECO:0007669"/>
    <property type="project" value="UniProtKB-KW"/>
</dbReference>
<evidence type="ECO:0000256" key="1">
    <source>
        <dbReference type="ARBA" id="ARBA00004245"/>
    </source>
</evidence>
<keyword evidence="7" id="KW-0206">Cytoskeleton</keyword>
<dbReference type="PROSITE" id="PS50067">
    <property type="entry name" value="KINESIN_MOTOR_2"/>
    <property type="match status" value="1"/>
</dbReference>
<sequence length="994" mass="111323">NLLELVLNKWTLERAFLPNKHCGPLGQRRRLNKSHKGGKTVGQTSSNMRVLVRVRPKNAKEMGNNSRCIIRVIGKNMLIFDPKEEAEPFFFHGSRQNCRDIQKKQNKDLDFGFDRVFDCDSSNEDVFKDSTENLVKFLLDGYNCSVFAYGATGAGKTFTMLGSKTSPGITYLTIVELYRQMETLASEREFDLAVSHLEVYNENVRDLIQPSGALHLREDGISGVRIPGLSVHRITNADDLFALMARGNKNRTQHPTDANAESSRSHSVFQLYIRTTSKLDKRMNIVKLSMIDLAGSERASATSCQGMRFTEGANINRSLLALGNCINSLADGLKHIPYRDSKLTRLLKDSLGGNCQTVMIANISPSSSSYDDTYNTLKYATRAKKIKQRVKKNIATVQLNASEYAKALASLTEENEKLKLKLKMYETEKSATMPVMPPTVLPSYKDELLLPFKDMEIMNKEILKLVKELKLLKWRIHVKQKIADRLPCLSIDTIQMKKRLDRIRTSMRQLEGREVSFKQKLRETFIKRNECVKNTNCLIKKIDEHGTNIQLQHDVANFHFQLEVQEKNLQLEHIQQLLSMQQNELESEAALVKNLCSALKKYHFLLQGHNLTTEAMEFEYEELVHRVEGFKHVSWKNDKETDDICNFTFSVTKLSRPNSCSEGTINTETMHEPSAGKVIPEPVGDCGEDSSYLSHVSTVMTHIHALSEDGDIKECGNGCLDMTFDGATLKVSSANGTVAGPDSKSGVTGSNTDLCVTLRTASEDNVPCGQASLPENTEGSEAQGAKDKTVEYCGILKEINLLVDNVQNIAPHFVVSSKVDCDVTLPHDCSTDGNHSNDTFVLAEGSSSHIQSRNCRSFAERSNSQQKIQNTVNNAACKRKRSGCNERTNKRCYKENRPAAMELIPSASSASKSPRYRLAPHSKHYREPVTVGGATMKLKPSASYQRGGYNTNKYPPYTLAGPVMYGLTPGSKHYQDPVTMEGTVWFITLCFEGY</sequence>
<feature type="binding site" evidence="9">
    <location>
        <begin position="150"/>
        <end position="157"/>
    </location>
    <ligand>
        <name>ATP</name>
        <dbReference type="ChEBI" id="CHEBI:30616"/>
    </ligand>
</feature>
<evidence type="ECO:0000256" key="3">
    <source>
        <dbReference type="ARBA" id="ARBA00022741"/>
    </source>
</evidence>
<dbReference type="InParanoid" id="A0A6L2PYH0"/>
<dbReference type="FunFam" id="3.40.850.10:FF:000054">
    <property type="entry name" value="Kinesin-like protein"/>
    <property type="match status" value="1"/>
</dbReference>
<dbReference type="PANTHER" id="PTHR47968:SF65">
    <property type="entry name" value="KINESIN MOTOR DOMAIN-CONTAINING PROTEIN"/>
    <property type="match status" value="1"/>
</dbReference>
<keyword evidence="4 9" id="KW-0067">ATP-binding</keyword>
<dbReference type="SUPFAM" id="SSF52540">
    <property type="entry name" value="P-loop containing nucleoside triphosphate hydrolases"/>
    <property type="match status" value="1"/>
</dbReference>
<name>A0A6L2PYH0_COPFO</name>
<keyword evidence="7" id="KW-0963">Cytoplasm</keyword>
<dbReference type="AlphaFoldDB" id="A0A6L2PYH0"/>
<keyword evidence="6 9" id="KW-0505">Motor protein</keyword>
<dbReference type="InterPro" id="IPR036961">
    <property type="entry name" value="Kinesin_motor_dom_sf"/>
</dbReference>
<gene>
    <name evidence="12" type="ORF">Cfor_12165</name>
</gene>
<dbReference type="InterPro" id="IPR027640">
    <property type="entry name" value="Kinesin-like_fam"/>
</dbReference>
<evidence type="ECO:0000256" key="2">
    <source>
        <dbReference type="ARBA" id="ARBA00022701"/>
    </source>
</evidence>
<accession>A0A6L2PYH0</accession>
<dbReference type="InterPro" id="IPR027417">
    <property type="entry name" value="P-loop_NTPase"/>
</dbReference>
<evidence type="ECO:0000256" key="7">
    <source>
        <dbReference type="ARBA" id="ARBA00023212"/>
    </source>
</evidence>
<dbReference type="Proteomes" id="UP000502823">
    <property type="component" value="Unassembled WGS sequence"/>
</dbReference>
<dbReference type="EMBL" id="BLKM01000712">
    <property type="protein sequence ID" value="GFG37681.1"/>
    <property type="molecule type" value="Genomic_DNA"/>
</dbReference>
<dbReference type="PRINTS" id="PR00380">
    <property type="entry name" value="KINESINHEAVY"/>
</dbReference>
<keyword evidence="13" id="KW-1185">Reference proteome</keyword>
<protein>
    <recommendedName>
        <fullName evidence="11">Kinesin motor domain-containing protein</fullName>
    </recommendedName>
</protein>
<feature type="coiled-coil region" evidence="10">
    <location>
        <begin position="401"/>
        <end position="428"/>
    </location>
</feature>
<dbReference type="GO" id="GO:0007018">
    <property type="term" value="P:microtubule-based movement"/>
    <property type="evidence" value="ECO:0007669"/>
    <property type="project" value="InterPro"/>
</dbReference>
<evidence type="ECO:0000256" key="8">
    <source>
        <dbReference type="ARBA" id="ARBA00060769"/>
    </source>
</evidence>
<keyword evidence="3 9" id="KW-0547">Nucleotide-binding</keyword>
<dbReference type="GO" id="GO:0005524">
    <property type="term" value="F:ATP binding"/>
    <property type="evidence" value="ECO:0007669"/>
    <property type="project" value="UniProtKB-UniRule"/>
</dbReference>
<comment type="caution">
    <text evidence="12">The sequence shown here is derived from an EMBL/GenBank/DDBJ whole genome shotgun (WGS) entry which is preliminary data.</text>
</comment>
<evidence type="ECO:0000313" key="12">
    <source>
        <dbReference type="EMBL" id="GFG37681.1"/>
    </source>
</evidence>
<dbReference type="GO" id="GO:0008017">
    <property type="term" value="F:microtubule binding"/>
    <property type="evidence" value="ECO:0007669"/>
    <property type="project" value="InterPro"/>
</dbReference>
<keyword evidence="5 10" id="KW-0175">Coiled coil</keyword>
<evidence type="ECO:0000256" key="5">
    <source>
        <dbReference type="ARBA" id="ARBA00023054"/>
    </source>
</evidence>
<dbReference type="Gene3D" id="3.40.850.10">
    <property type="entry name" value="Kinesin motor domain"/>
    <property type="match status" value="1"/>
</dbReference>
<feature type="non-terminal residue" evidence="12">
    <location>
        <position position="1"/>
    </location>
</feature>
<dbReference type="FunCoup" id="A0A6L2PYH0">
    <property type="interactions" value="441"/>
</dbReference>
<dbReference type="GO" id="GO:0003777">
    <property type="term" value="F:microtubule motor activity"/>
    <property type="evidence" value="ECO:0007669"/>
    <property type="project" value="InterPro"/>
</dbReference>
<comment type="subcellular location">
    <subcellularLocation>
        <location evidence="1">Cytoplasm</location>
        <location evidence="1">Cytoskeleton</location>
    </subcellularLocation>
</comment>
<dbReference type="OrthoDB" id="3176171at2759"/>
<proteinExistence type="inferred from homology"/>
<evidence type="ECO:0000313" key="13">
    <source>
        <dbReference type="Proteomes" id="UP000502823"/>
    </source>
</evidence>
<dbReference type="Pfam" id="PF00225">
    <property type="entry name" value="Kinesin"/>
    <property type="match status" value="1"/>
</dbReference>